<dbReference type="PANTHER" id="PTHR47967">
    <property type="entry name" value="OS07G0603500 PROTEIN-RELATED"/>
    <property type="match status" value="1"/>
</dbReference>
<dbReference type="InterPro" id="IPR021109">
    <property type="entry name" value="Peptidase_aspartic_dom_sf"/>
</dbReference>
<keyword evidence="2" id="KW-0645">Protease</keyword>
<keyword evidence="3" id="KW-0378">Hydrolase</keyword>
<dbReference type="InterPro" id="IPR033121">
    <property type="entry name" value="PEPTIDASE_A1"/>
</dbReference>
<evidence type="ECO:0000259" key="5">
    <source>
        <dbReference type="PROSITE" id="PS51767"/>
    </source>
</evidence>
<dbReference type="PROSITE" id="PS51767">
    <property type="entry name" value="PEPTIDASE_A1"/>
    <property type="match status" value="1"/>
</dbReference>
<feature type="chain" id="PRO_5003122439" description="Peptidase A1 domain-containing protein" evidence="4">
    <location>
        <begin position="17"/>
        <end position="462"/>
    </location>
</feature>
<dbReference type="MEROPS" id="A01.074"/>
<evidence type="ECO:0000256" key="1">
    <source>
        <dbReference type="ARBA" id="ARBA00007447"/>
    </source>
</evidence>
<dbReference type="GO" id="GO:0004190">
    <property type="term" value="F:aspartic-type endopeptidase activity"/>
    <property type="evidence" value="ECO:0000318"/>
    <property type="project" value="GO_Central"/>
</dbReference>
<dbReference type="KEGG" id="smo:SELMODRAFT_418789"/>
<proteinExistence type="inferred from homology"/>
<name>D8S6E0_SELML</name>
<dbReference type="OrthoDB" id="2747330at2759"/>
<keyword evidence="4" id="KW-0732">Signal</keyword>
<dbReference type="PROSITE" id="PS00141">
    <property type="entry name" value="ASP_PROTEASE"/>
    <property type="match status" value="1"/>
</dbReference>
<accession>D8S6E0</accession>
<dbReference type="HOGENOM" id="CLU_005738_8_1_1"/>
<comment type="similarity">
    <text evidence="1">Belongs to the peptidase A1 family.</text>
</comment>
<sequence length="462" mass="50043">MMILLLLLLLCWISDASPVATASIDAKLVLRDSAARGGGIGFKAIHVAAPQFRVKANPSPSSAAQKSLFPYSAHIFQQHTKNPAALRSSTTTLGRKFGEYYTSIKLGSPGQEAILIVDTGSELTWLKCLPCKVCAPSVDTIYDAARSVSYKPVTCNNSQLCSNSSQGTYAYCARGSQCQFAAFYGDGSFSYGSLSTDTLIMETVVGGKPVTVQDFAFGCAQGDLELVPTGASGILGLNAGKMALPMQLGQRFGWKFSHCFPDRSSHLNSTGVVFFGNAELPHEQVQYTSVALTNSELQRKFYHVALKGVSINSHELVLLPRGSVVILDSGSSFSSFVRPFHSQLREAFLKHRPPSLKHLEGDSFGDLGTCFKVSNDDIDELHRTLPSLSLVFEDGVTIGIPSIGVLLPVARYQNHVKMCFAFEDGGPNPVNVIGNYQQQNLWVEYDIQRSRVGFARASCVID</sequence>
<organism evidence="7">
    <name type="scientific">Selaginella moellendorffii</name>
    <name type="common">Spikemoss</name>
    <dbReference type="NCBI Taxonomy" id="88036"/>
    <lineage>
        <taxon>Eukaryota</taxon>
        <taxon>Viridiplantae</taxon>
        <taxon>Streptophyta</taxon>
        <taxon>Embryophyta</taxon>
        <taxon>Tracheophyta</taxon>
        <taxon>Lycopodiopsida</taxon>
        <taxon>Selaginellales</taxon>
        <taxon>Selaginellaceae</taxon>
        <taxon>Selaginella</taxon>
    </lineage>
</organism>
<dbReference type="EMBL" id="GL377604">
    <property type="protein sequence ID" value="EFJ19927.1"/>
    <property type="molecule type" value="Genomic_DNA"/>
</dbReference>
<dbReference type="AlphaFoldDB" id="D8S6E0"/>
<evidence type="ECO:0000313" key="6">
    <source>
        <dbReference type="EMBL" id="EFJ19927.1"/>
    </source>
</evidence>
<evidence type="ECO:0000256" key="2">
    <source>
        <dbReference type="ARBA" id="ARBA00022670"/>
    </source>
</evidence>
<dbReference type="Proteomes" id="UP000001514">
    <property type="component" value="Unassembled WGS sequence"/>
</dbReference>
<dbReference type="InterPro" id="IPR032799">
    <property type="entry name" value="TAXi_C"/>
</dbReference>
<dbReference type="Pfam" id="PF14543">
    <property type="entry name" value="TAXi_N"/>
    <property type="match status" value="1"/>
</dbReference>
<dbReference type="Pfam" id="PF14541">
    <property type="entry name" value="TAXi_C"/>
    <property type="match status" value="1"/>
</dbReference>
<protein>
    <recommendedName>
        <fullName evidence="5">Peptidase A1 domain-containing protein</fullName>
    </recommendedName>
</protein>
<dbReference type="Gramene" id="EFJ19927">
    <property type="protein sequence ID" value="EFJ19927"/>
    <property type="gene ID" value="SELMODRAFT_418789"/>
</dbReference>
<dbReference type="InterPro" id="IPR051708">
    <property type="entry name" value="Plant_Aspart_Prot_A1"/>
</dbReference>
<feature type="domain" description="Peptidase A1" evidence="5">
    <location>
        <begin position="100"/>
        <end position="455"/>
    </location>
</feature>
<evidence type="ECO:0000256" key="4">
    <source>
        <dbReference type="SAM" id="SignalP"/>
    </source>
</evidence>
<dbReference type="PANTHER" id="PTHR47967:SF60">
    <property type="entry name" value="PROTEIN ASPARTIC PROTEASE IN GUARD CELL 1-LIKE"/>
    <property type="match status" value="1"/>
</dbReference>
<feature type="signal peptide" evidence="4">
    <location>
        <begin position="1"/>
        <end position="16"/>
    </location>
</feature>
<dbReference type="SUPFAM" id="SSF50630">
    <property type="entry name" value="Acid proteases"/>
    <property type="match status" value="1"/>
</dbReference>
<dbReference type="InParanoid" id="D8S6E0"/>
<dbReference type="Gene3D" id="2.40.70.10">
    <property type="entry name" value="Acid Proteases"/>
    <property type="match status" value="2"/>
</dbReference>
<dbReference type="InterPro" id="IPR001969">
    <property type="entry name" value="Aspartic_peptidase_AS"/>
</dbReference>
<dbReference type="eggNOG" id="KOG1339">
    <property type="taxonomic scope" value="Eukaryota"/>
</dbReference>
<keyword evidence="7" id="KW-1185">Reference proteome</keyword>
<reference evidence="6 7" key="1">
    <citation type="journal article" date="2011" name="Science">
        <title>The Selaginella genome identifies genetic changes associated with the evolution of vascular plants.</title>
        <authorList>
            <person name="Banks J.A."/>
            <person name="Nishiyama T."/>
            <person name="Hasebe M."/>
            <person name="Bowman J.L."/>
            <person name="Gribskov M."/>
            <person name="dePamphilis C."/>
            <person name="Albert V.A."/>
            <person name="Aono N."/>
            <person name="Aoyama T."/>
            <person name="Ambrose B.A."/>
            <person name="Ashton N.W."/>
            <person name="Axtell M.J."/>
            <person name="Barker E."/>
            <person name="Barker M.S."/>
            <person name="Bennetzen J.L."/>
            <person name="Bonawitz N.D."/>
            <person name="Chapple C."/>
            <person name="Cheng C."/>
            <person name="Correa L.G."/>
            <person name="Dacre M."/>
            <person name="DeBarry J."/>
            <person name="Dreyer I."/>
            <person name="Elias M."/>
            <person name="Engstrom E.M."/>
            <person name="Estelle M."/>
            <person name="Feng L."/>
            <person name="Finet C."/>
            <person name="Floyd S.K."/>
            <person name="Frommer W.B."/>
            <person name="Fujita T."/>
            <person name="Gramzow L."/>
            <person name="Gutensohn M."/>
            <person name="Harholt J."/>
            <person name="Hattori M."/>
            <person name="Heyl A."/>
            <person name="Hirai T."/>
            <person name="Hiwatashi Y."/>
            <person name="Ishikawa M."/>
            <person name="Iwata M."/>
            <person name="Karol K.G."/>
            <person name="Koehler B."/>
            <person name="Kolukisaoglu U."/>
            <person name="Kubo M."/>
            <person name="Kurata T."/>
            <person name="Lalonde S."/>
            <person name="Li K."/>
            <person name="Li Y."/>
            <person name="Litt A."/>
            <person name="Lyons E."/>
            <person name="Manning G."/>
            <person name="Maruyama T."/>
            <person name="Michael T.P."/>
            <person name="Mikami K."/>
            <person name="Miyazaki S."/>
            <person name="Morinaga S."/>
            <person name="Murata T."/>
            <person name="Mueller-Roeber B."/>
            <person name="Nelson D.R."/>
            <person name="Obara M."/>
            <person name="Oguri Y."/>
            <person name="Olmstead R.G."/>
            <person name="Onodera N."/>
            <person name="Petersen B.L."/>
            <person name="Pils B."/>
            <person name="Prigge M."/>
            <person name="Rensing S.A."/>
            <person name="Riano-Pachon D.M."/>
            <person name="Roberts A.W."/>
            <person name="Sato Y."/>
            <person name="Scheller H.V."/>
            <person name="Schulz B."/>
            <person name="Schulz C."/>
            <person name="Shakirov E.V."/>
            <person name="Shibagaki N."/>
            <person name="Shinohara N."/>
            <person name="Shippen D.E."/>
            <person name="Soerensen I."/>
            <person name="Sotooka R."/>
            <person name="Sugimoto N."/>
            <person name="Sugita M."/>
            <person name="Sumikawa N."/>
            <person name="Tanurdzic M."/>
            <person name="Theissen G."/>
            <person name="Ulvskov P."/>
            <person name="Wakazuki S."/>
            <person name="Weng J.K."/>
            <person name="Willats W.W."/>
            <person name="Wipf D."/>
            <person name="Wolf P.G."/>
            <person name="Yang L."/>
            <person name="Zimmer A.D."/>
            <person name="Zhu Q."/>
            <person name="Mitros T."/>
            <person name="Hellsten U."/>
            <person name="Loque D."/>
            <person name="Otillar R."/>
            <person name="Salamov A."/>
            <person name="Schmutz J."/>
            <person name="Shapiro H."/>
            <person name="Lindquist E."/>
            <person name="Lucas S."/>
            <person name="Rokhsar D."/>
            <person name="Grigoriev I.V."/>
        </authorList>
    </citation>
    <scope>NUCLEOTIDE SEQUENCE [LARGE SCALE GENOMIC DNA]</scope>
</reference>
<gene>
    <name evidence="6" type="ORF">SELMODRAFT_418789</name>
</gene>
<dbReference type="InterPro" id="IPR032861">
    <property type="entry name" value="TAXi_N"/>
</dbReference>
<evidence type="ECO:0000313" key="7">
    <source>
        <dbReference type="Proteomes" id="UP000001514"/>
    </source>
</evidence>
<evidence type="ECO:0000256" key="3">
    <source>
        <dbReference type="ARBA" id="ARBA00022801"/>
    </source>
</evidence>
<dbReference type="GO" id="GO:0006508">
    <property type="term" value="P:proteolysis"/>
    <property type="evidence" value="ECO:0007669"/>
    <property type="project" value="UniProtKB-KW"/>
</dbReference>